<sequence>MYTSFSCKTLQNIFRRPSERKAISRKVVSRIILK</sequence>
<protein>
    <submittedName>
        <fullName evidence="1">Uncharacterized protein</fullName>
    </submittedName>
</protein>
<accession>A0A0E9PE06</accession>
<reference evidence="1" key="1">
    <citation type="submission" date="2014-11" db="EMBL/GenBank/DDBJ databases">
        <authorList>
            <person name="Amaro Gonzalez C."/>
        </authorList>
    </citation>
    <scope>NUCLEOTIDE SEQUENCE</scope>
</reference>
<evidence type="ECO:0000313" key="1">
    <source>
        <dbReference type="EMBL" id="JAH02851.1"/>
    </source>
</evidence>
<proteinExistence type="predicted"/>
<dbReference type="EMBL" id="GBXM01091038">
    <property type="protein sequence ID" value="JAH17539.1"/>
    <property type="molecule type" value="Transcribed_RNA"/>
</dbReference>
<name>A0A0E9PE06_ANGAN</name>
<dbReference type="AlphaFoldDB" id="A0A0E9PE06"/>
<dbReference type="EMBL" id="GBXM01105726">
    <property type="protein sequence ID" value="JAH02851.1"/>
    <property type="molecule type" value="Transcribed_RNA"/>
</dbReference>
<reference evidence="1" key="2">
    <citation type="journal article" date="2015" name="Fish Shellfish Immunol.">
        <title>Early steps in the European eel (Anguilla anguilla)-Vibrio vulnificus interaction in the gills: Role of the RtxA13 toxin.</title>
        <authorList>
            <person name="Callol A."/>
            <person name="Pajuelo D."/>
            <person name="Ebbesson L."/>
            <person name="Teles M."/>
            <person name="MacKenzie S."/>
            <person name="Amaro C."/>
        </authorList>
    </citation>
    <scope>NUCLEOTIDE SEQUENCE</scope>
</reference>
<organism evidence="1">
    <name type="scientific">Anguilla anguilla</name>
    <name type="common">European freshwater eel</name>
    <name type="synonym">Muraena anguilla</name>
    <dbReference type="NCBI Taxonomy" id="7936"/>
    <lineage>
        <taxon>Eukaryota</taxon>
        <taxon>Metazoa</taxon>
        <taxon>Chordata</taxon>
        <taxon>Craniata</taxon>
        <taxon>Vertebrata</taxon>
        <taxon>Euteleostomi</taxon>
        <taxon>Actinopterygii</taxon>
        <taxon>Neopterygii</taxon>
        <taxon>Teleostei</taxon>
        <taxon>Anguilliformes</taxon>
        <taxon>Anguillidae</taxon>
        <taxon>Anguilla</taxon>
    </lineage>
</organism>